<accession>A0A6C0DDX3</accession>
<sequence>MNLTFDETKATPLCSIMGRNKSDKGSSDIQSSWHNYTTVYYSLFKDLQDRPLRLFELGLGTNNPSIPSNMGIGGRPGASLYGWSEFFPRSAIYGADIDRDILFQTDRIRTFFCDQTNPTIIQELWKQPELEDPFDIIIEDGLHTFEANVCFFENSIHKVNPDGYYIIEDILFSEMNLFLTKIEEWEKKYPSCSFNMIAIPSKRNPYDNNLLVIHNHSHSLLI</sequence>
<dbReference type="InterPro" id="IPR029063">
    <property type="entry name" value="SAM-dependent_MTases_sf"/>
</dbReference>
<evidence type="ECO:0000313" key="1">
    <source>
        <dbReference type="EMBL" id="QHT14643.1"/>
    </source>
</evidence>
<name>A0A6C0DDX3_9ZZZZ</name>
<organism evidence="1">
    <name type="scientific">viral metagenome</name>
    <dbReference type="NCBI Taxonomy" id="1070528"/>
    <lineage>
        <taxon>unclassified sequences</taxon>
        <taxon>metagenomes</taxon>
        <taxon>organismal metagenomes</taxon>
    </lineage>
</organism>
<protein>
    <recommendedName>
        <fullName evidence="2">Methyltransferase</fullName>
    </recommendedName>
</protein>
<dbReference type="Gene3D" id="3.40.50.150">
    <property type="entry name" value="Vaccinia Virus protein VP39"/>
    <property type="match status" value="1"/>
</dbReference>
<reference evidence="1" key="1">
    <citation type="journal article" date="2020" name="Nature">
        <title>Giant virus diversity and host interactions through global metagenomics.</title>
        <authorList>
            <person name="Schulz F."/>
            <person name="Roux S."/>
            <person name="Paez-Espino D."/>
            <person name="Jungbluth S."/>
            <person name="Walsh D.A."/>
            <person name="Denef V.J."/>
            <person name="McMahon K.D."/>
            <person name="Konstantinidis K.T."/>
            <person name="Eloe-Fadrosh E.A."/>
            <person name="Kyrpides N.C."/>
            <person name="Woyke T."/>
        </authorList>
    </citation>
    <scope>NUCLEOTIDE SEQUENCE</scope>
    <source>
        <strain evidence="1">GVMAG-M-3300023174-141</strain>
    </source>
</reference>
<proteinExistence type="predicted"/>
<dbReference type="AlphaFoldDB" id="A0A6C0DDX3"/>
<evidence type="ECO:0008006" key="2">
    <source>
        <dbReference type="Google" id="ProtNLM"/>
    </source>
</evidence>
<dbReference type="SUPFAM" id="SSF53335">
    <property type="entry name" value="S-adenosyl-L-methionine-dependent methyltransferases"/>
    <property type="match status" value="1"/>
</dbReference>
<dbReference type="EMBL" id="MN739587">
    <property type="protein sequence ID" value="QHT14643.1"/>
    <property type="molecule type" value="Genomic_DNA"/>
</dbReference>